<evidence type="ECO:0000256" key="4">
    <source>
        <dbReference type="ARBA" id="ARBA00022741"/>
    </source>
</evidence>
<dbReference type="FunFam" id="3.30.565.10:FF:000009">
    <property type="entry name" value="Molecular chaperone HtpG"/>
    <property type="match status" value="1"/>
</dbReference>
<dbReference type="InterPro" id="IPR036890">
    <property type="entry name" value="HATPase_C_sf"/>
</dbReference>
<dbReference type="GO" id="GO:0140662">
    <property type="term" value="F:ATP-dependent protein folding chaperone"/>
    <property type="evidence" value="ECO:0007669"/>
    <property type="project" value="InterPro"/>
</dbReference>
<feature type="binding site" evidence="9">
    <location>
        <position position="180"/>
    </location>
    <ligand>
        <name>ATP</name>
        <dbReference type="ChEBI" id="CHEBI:30616"/>
    </ligand>
</feature>
<sequence length="625" mass="69097">MTTSDTAVHTQPFQAEVSELLHLMVHSVYSETDIFLRELVSNASDACDKLRYEAIASPALLGEGDALKIRIAPNKQANTLVIADNGIGMERQELIDHLGTIARSGTKAFVSKLKEAKDGLGLIGQFGVGFYSAFMVAEKIVVISRRAGESDVWTWTSSGGSGFEISRASDEEAARVTRGTEIVLHLKDDARKYLEAFEIERIVHAYSDNILFPIELVPEEGEPRQINSASALWQRSKSELTPEDYKKAYQQIASAFDDPAMTLHYRAEGRYSYAVLLFAPSAKPFDLFEPNRKGRVKLYVRRVFITDDADLLPGYLRFIRGVVDSEDLPLNISREMLQNNPQLAQIRKAVATRVVSELESLADKDPDNFAKIWDGFGAVLKEGIYEDFERREKLLALSRFTTTSGEKRSLKQVIADFKPNQTEIYYLVGDSIERLKSNPRLEAATARGIEVLLLSDPVDAFWTSMPSEFEGKPLKSLSQGDLNLDLIPRVDEADEAKKEEPAADEAATVAVIKAALGERVSDVKASTRLTSSASCLVADSQGPSRELERILSQQNRGLRTKPILEINLRHPLVTAITKAQAGSKTVDDLSLLLLEQAQILDGELPEDPAAFATRLNRLVLQGLGG</sequence>
<dbReference type="SUPFAM" id="SSF55874">
    <property type="entry name" value="ATPase domain of HSP90 chaperone/DNA topoisomerase II/histidine kinase"/>
    <property type="match status" value="1"/>
</dbReference>
<dbReference type="Pfam" id="PF00183">
    <property type="entry name" value="HSP90"/>
    <property type="match status" value="1"/>
</dbReference>
<feature type="binding site" evidence="9">
    <location>
        <begin position="104"/>
        <end position="105"/>
    </location>
    <ligand>
        <name>ATP</name>
        <dbReference type="ChEBI" id="CHEBI:30616"/>
    </ligand>
</feature>
<feature type="binding site" evidence="9">
    <location>
        <position position="89"/>
    </location>
    <ligand>
        <name>ATP</name>
        <dbReference type="ChEBI" id="CHEBI:30616"/>
    </ligand>
</feature>
<feature type="binding site" evidence="9">
    <location>
        <position position="334"/>
    </location>
    <ligand>
        <name>ATP</name>
        <dbReference type="ChEBI" id="CHEBI:30616"/>
    </ligand>
</feature>
<dbReference type="AlphaFoldDB" id="A0AAE9SS16"/>
<evidence type="ECO:0000313" key="11">
    <source>
        <dbReference type="EMBL" id="UUO65503.1"/>
    </source>
</evidence>
<comment type="subcellular location">
    <subcellularLocation>
        <location evidence="1 8">Cytoplasm</location>
    </subcellularLocation>
</comment>
<evidence type="ECO:0000256" key="7">
    <source>
        <dbReference type="ARBA" id="ARBA00023186"/>
    </source>
</evidence>
<protein>
    <recommendedName>
        <fullName evidence="8">Chaperone protein HtpG</fullName>
    </recommendedName>
    <alternativeName>
        <fullName evidence="8">Heat shock protein HtpG</fullName>
    </alternativeName>
    <alternativeName>
        <fullName evidence="8">High temperature protein G</fullName>
    </alternativeName>
</protein>
<dbReference type="Gene3D" id="1.20.120.790">
    <property type="entry name" value="Heat shock protein 90, C-terminal domain"/>
    <property type="match status" value="1"/>
</dbReference>
<evidence type="ECO:0000256" key="2">
    <source>
        <dbReference type="ARBA" id="ARBA00008239"/>
    </source>
</evidence>
<dbReference type="InterPro" id="IPR020575">
    <property type="entry name" value="Hsp90_N"/>
</dbReference>
<feature type="binding site" evidence="9">
    <location>
        <position position="42"/>
    </location>
    <ligand>
        <name>ATP</name>
        <dbReference type="ChEBI" id="CHEBI:30616"/>
    </ligand>
</feature>
<dbReference type="GO" id="GO:0051082">
    <property type="term" value="F:unfolded protein binding"/>
    <property type="evidence" value="ECO:0007669"/>
    <property type="project" value="UniProtKB-UniRule"/>
</dbReference>
<dbReference type="SUPFAM" id="SSF110942">
    <property type="entry name" value="HSP90 C-terminal domain"/>
    <property type="match status" value="1"/>
</dbReference>
<comment type="caution">
    <text evidence="8">Lacks conserved residue(s) required for the propagation of feature annotation.</text>
</comment>
<evidence type="ECO:0000256" key="3">
    <source>
        <dbReference type="ARBA" id="ARBA00022490"/>
    </source>
</evidence>
<accession>A0AAE9SS16</accession>
<name>A0AAE9SS16_9BRAD</name>
<dbReference type="EMBL" id="CP028989">
    <property type="protein sequence ID" value="UUO65503.1"/>
    <property type="molecule type" value="Genomic_DNA"/>
</dbReference>
<keyword evidence="3 8" id="KW-0963">Cytoplasm</keyword>
<feature type="domain" description="Histidine kinase/HSP90-like ATPase" evidence="10">
    <location>
        <begin position="31"/>
        <end position="190"/>
    </location>
</feature>
<dbReference type="InterPro" id="IPR003594">
    <property type="entry name" value="HATPase_dom"/>
</dbReference>
<evidence type="ECO:0000256" key="9">
    <source>
        <dbReference type="PIRSR" id="PIRSR002583-1"/>
    </source>
</evidence>
<keyword evidence="6 8" id="KW-0346">Stress response</keyword>
<evidence type="ECO:0000256" key="6">
    <source>
        <dbReference type="ARBA" id="ARBA00023016"/>
    </source>
</evidence>
<keyword evidence="4 8" id="KW-0547">Nucleotide-binding</keyword>
<feature type="region of interest" description="A; substrate-binding" evidence="8">
    <location>
        <begin position="1"/>
        <end position="334"/>
    </location>
</feature>
<dbReference type="Gene3D" id="3.40.50.11260">
    <property type="match status" value="1"/>
</dbReference>
<evidence type="ECO:0000256" key="5">
    <source>
        <dbReference type="ARBA" id="ARBA00022840"/>
    </source>
</evidence>
<dbReference type="Pfam" id="PF13589">
    <property type="entry name" value="HATPase_c_3"/>
    <property type="match status" value="1"/>
</dbReference>
<comment type="subunit">
    <text evidence="8">Homodimer.</text>
</comment>
<keyword evidence="5 8" id="KW-0067">ATP-binding</keyword>
<proteinExistence type="inferred from homology"/>
<keyword evidence="7 8" id="KW-0143">Chaperone</keyword>
<evidence type="ECO:0000256" key="1">
    <source>
        <dbReference type="ARBA" id="ARBA00004496"/>
    </source>
</evidence>
<feature type="binding site" evidence="9">
    <location>
        <position position="38"/>
    </location>
    <ligand>
        <name>ATP</name>
        <dbReference type="ChEBI" id="CHEBI:30616"/>
    </ligand>
</feature>
<dbReference type="InterPro" id="IPR001404">
    <property type="entry name" value="Hsp90_fam"/>
</dbReference>
<dbReference type="GO" id="GO:0016887">
    <property type="term" value="F:ATP hydrolysis activity"/>
    <property type="evidence" value="ECO:0007669"/>
    <property type="project" value="InterPro"/>
</dbReference>
<dbReference type="HAMAP" id="MF_00505">
    <property type="entry name" value="HSP90"/>
    <property type="match status" value="1"/>
</dbReference>
<reference evidence="11" key="1">
    <citation type="submission" date="2018-04" db="EMBL/GenBank/DDBJ databases">
        <title>Genomes of Endosymbiotic and Endophytic Bradyrhizobium Publication status.</title>
        <authorList>
            <person name="Guha S."/>
            <person name="Jorrin B."/>
            <person name="Sarkar M."/>
            <person name="Poole P.S."/>
            <person name="DasGupta M."/>
        </authorList>
    </citation>
    <scope>NUCLEOTIDE SEQUENCE</scope>
    <source>
        <strain evidence="11">WBOS16</strain>
    </source>
</reference>
<dbReference type="NCBIfam" id="NF003555">
    <property type="entry name" value="PRK05218.1"/>
    <property type="match status" value="1"/>
</dbReference>
<feature type="binding site" evidence="9">
    <location>
        <position position="84"/>
    </location>
    <ligand>
        <name>ATP</name>
        <dbReference type="ChEBI" id="CHEBI:30616"/>
    </ligand>
</feature>
<dbReference type="PIRSF" id="PIRSF002583">
    <property type="entry name" value="Hsp90"/>
    <property type="match status" value="1"/>
</dbReference>
<comment type="function">
    <text evidence="8">Molecular chaperone. Has ATPase activity.</text>
</comment>
<evidence type="ECO:0000256" key="8">
    <source>
        <dbReference type="HAMAP-Rule" id="MF_00505"/>
    </source>
</evidence>
<gene>
    <name evidence="8" type="primary">htpG</name>
    <name evidence="11" type="ORF">DCM83_10005</name>
</gene>
<dbReference type="CDD" id="cd16927">
    <property type="entry name" value="HATPase_Hsp90-like"/>
    <property type="match status" value="1"/>
</dbReference>
<dbReference type="GO" id="GO:0005737">
    <property type="term" value="C:cytoplasm"/>
    <property type="evidence" value="ECO:0007669"/>
    <property type="project" value="UniProtKB-SubCell"/>
</dbReference>
<dbReference type="SMART" id="SM00387">
    <property type="entry name" value="HATPase_c"/>
    <property type="match status" value="1"/>
</dbReference>
<dbReference type="Proteomes" id="UP001058872">
    <property type="component" value="Chromosome"/>
</dbReference>
<feature type="region of interest" description="C" evidence="8">
    <location>
        <begin position="550"/>
        <end position="625"/>
    </location>
</feature>
<organism evidence="11 12">
    <name type="scientific">Bradyrhizobium betae</name>
    <dbReference type="NCBI Taxonomy" id="244734"/>
    <lineage>
        <taxon>Bacteria</taxon>
        <taxon>Pseudomonadati</taxon>
        <taxon>Pseudomonadota</taxon>
        <taxon>Alphaproteobacteria</taxon>
        <taxon>Hyphomicrobiales</taxon>
        <taxon>Nitrobacteraceae</taxon>
        <taxon>Bradyrhizobium</taxon>
    </lineage>
</organism>
<dbReference type="PANTHER" id="PTHR11528">
    <property type="entry name" value="HEAT SHOCK PROTEIN 90 FAMILY MEMBER"/>
    <property type="match status" value="1"/>
</dbReference>
<dbReference type="Gene3D" id="3.30.565.10">
    <property type="entry name" value="Histidine kinase-like ATPase, C-terminal domain"/>
    <property type="match status" value="1"/>
</dbReference>
<evidence type="ECO:0000259" key="10">
    <source>
        <dbReference type="SMART" id="SM00387"/>
    </source>
</evidence>
<dbReference type="InterPro" id="IPR037196">
    <property type="entry name" value="HSP90_C"/>
</dbReference>
<dbReference type="InterPro" id="IPR020568">
    <property type="entry name" value="Ribosomal_Su5_D2-typ_SF"/>
</dbReference>
<dbReference type="PRINTS" id="PR00775">
    <property type="entry name" value="HEATSHOCK90"/>
</dbReference>
<comment type="similarity">
    <text evidence="2 8">Belongs to the heat shock protein 90 family.</text>
</comment>
<dbReference type="SUPFAM" id="SSF54211">
    <property type="entry name" value="Ribosomal protein S5 domain 2-like"/>
    <property type="match status" value="1"/>
</dbReference>
<evidence type="ECO:0000313" key="12">
    <source>
        <dbReference type="Proteomes" id="UP001058872"/>
    </source>
</evidence>
<dbReference type="GO" id="GO:0005524">
    <property type="term" value="F:ATP binding"/>
    <property type="evidence" value="ECO:0007669"/>
    <property type="project" value="UniProtKB-UniRule"/>
</dbReference>
<dbReference type="Gene3D" id="3.30.230.80">
    <property type="match status" value="1"/>
</dbReference>
<dbReference type="RefSeq" id="WP_257176324.1">
    <property type="nucleotide sequence ID" value="NZ_CP028989.1"/>
</dbReference>
<feature type="binding site" evidence="9">
    <location>
        <begin position="125"/>
        <end position="130"/>
    </location>
    <ligand>
        <name>ATP</name>
        <dbReference type="ChEBI" id="CHEBI:30616"/>
    </ligand>
</feature>